<organism evidence="2 3">
    <name type="scientific">Arachnia propionica</name>
    <dbReference type="NCBI Taxonomy" id="1750"/>
    <lineage>
        <taxon>Bacteria</taxon>
        <taxon>Bacillati</taxon>
        <taxon>Actinomycetota</taxon>
        <taxon>Actinomycetes</taxon>
        <taxon>Propionibacteriales</taxon>
        <taxon>Propionibacteriaceae</taxon>
        <taxon>Arachnia</taxon>
    </lineage>
</organism>
<feature type="region of interest" description="Disordered" evidence="1">
    <location>
        <begin position="69"/>
        <end position="116"/>
    </location>
</feature>
<dbReference type="EMBL" id="CP072385">
    <property type="protein sequence ID" value="QUC11505.1"/>
    <property type="molecule type" value="Genomic_DNA"/>
</dbReference>
<sequence length="116" mass="12394">MIFSHHRFPVTLLASCGSPTSTPAAVTPGPAFIIRGSSEMSLQLTAYLLTVDQMELEQRGLCQRQVTCSARYGGDDHPGGSGSRSPEIRARRSEKGPRTGKGGFEVTFSRSAIPAI</sequence>
<dbReference type="AlphaFoldDB" id="A0AB37HVB1"/>
<evidence type="ECO:0000313" key="2">
    <source>
        <dbReference type="EMBL" id="QUC11505.1"/>
    </source>
</evidence>
<name>A0AB37HVB1_9ACTN</name>
<reference evidence="2" key="1">
    <citation type="submission" date="2021-03" db="EMBL/GenBank/DDBJ databases">
        <title>Human Oral Microbial Genomes.</title>
        <authorList>
            <person name="Johnston C.D."/>
            <person name="Chen T."/>
            <person name="Dewhirst F.E."/>
        </authorList>
    </citation>
    <scope>NUCLEOTIDE SEQUENCE</scope>
    <source>
        <strain evidence="2">F0714</strain>
    </source>
</reference>
<evidence type="ECO:0000313" key="3">
    <source>
        <dbReference type="Proteomes" id="UP000677180"/>
    </source>
</evidence>
<evidence type="ECO:0000256" key="1">
    <source>
        <dbReference type="SAM" id="MobiDB-lite"/>
    </source>
</evidence>
<dbReference type="Proteomes" id="UP000677180">
    <property type="component" value="Chromosome"/>
</dbReference>
<dbReference type="RefSeq" id="WP_123824051.1">
    <property type="nucleotide sequence ID" value="NZ_CP040007.1"/>
</dbReference>
<proteinExistence type="predicted"/>
<protein>
    <submittedName>
        <fullName evidence="2">Uncharacterized protein</fullName>
    </submittedName>
</protein>
<feature type="compositionally biased region" description="Basic and acidic residues" evidence="1">
    <location>
        <begin position="86"/>
        <end position="97"/>
    </location>
</feature>
<gene>
    <name evidence="2" type="ORF">J5A53_02015</name>
</gene>
<accession>A0AB37HVB1</accession>